<dbReference type="GO" id="GO:0020037">
    <property type="term" value="F:heme binding"/>
    <property type="evidence" value="ECO:0007669"/>
    <property type="project" value="InterPro"/>
</dbReference>
<dbReference type="InterPro" id="IPR004089">
    <property type="entry name" value="MCPsignal_dom"/>
</dbReference>
<dbReference type="PANTHER" id="PTHR32089">
    <property type="entry name" value="METHYL-ACCEPTING CHEMOTAXIS PROTEIN MCPB"/>
    <property type="match status" value="1"/>
</dbReference>
<accession>A0A5S5CID4</accession>
<evidence type="ECO:0000313" key="6">
    <source>
        <dbReference type="Proteomes" id="UP000323257"/>
    </source>
</evidence>
<organism evidence="5 6">
    <name type="scientific">Paenibacillus methanolicus</name>
    <dbReference type="NCBI Taxonomy" id="582686"/>
    <lineage>
        <taxon>Bacteria</taxon>
        <taxon>Bacillati</taxon>
        <taxon>Bacillota</taxon>
        <taxon>Bacilli</taxon>
        <taxon>Bacillales</taxon>
        <taxon>Paenibacillaceae</taxon>
        <taxon>Paenibacillus</taxon>
    </lineage>
</organism>
<evidence type="ECO:0000256" key="3">
    <source>
        <dbReference type="PROSITE-ProRule" id="PRU00284"/>
    </source>
</evidence>
<name>A0A5S5CID4_9BACL</name>
<sequence>MLFTKDKTRAASAISHLIEQETPAVKLEVEPHSDQAVQLELIGLAKEDLALLRGLRSIVAKHIASIYKETMSHQHKGVRAITDTSLIGITTEMSQQYILTLFDGQIDAAFFQRRVTVGQMYVQIGVQIHWFMSVYKLLMTRILQHVQNELKLDEREGFRVFIAVSKIFNLEMQLVIASMQQTEQRKLAGKEEEARKELKDFVGGFVESLAALTEQTGASLEQVVQQSVYIADTANSSLRTSVAMEHHSESGKDQLGKVVSNMAELKDNVQRITATIGSLETNSKQIGEIVNVITEIASQTNLLALNAAIEAARAGEHGKGFAVVADEVRKLAEQTRSSSSNITTLVQTTIAQISDVIAQVNGINRVVDAGNDEIGNTSNVFEHILQSSTENKDMSQNTEANIQTLTTLLNEINEAVSKMAVSSEELNQTVSNF</sequence>
<dbReference type="Gene3D" id="1.10.287.950">
    <property type="entry name" value="Methyl-accepting chemotaxis protein"/>
    <property type="match status" value="1"/>
</dbReference>
<dbReference type="Proteomes" id="UP000323257">
    <property type="component" value="Unassembled WGS sequence"/>
</dbReference>
<gene>
    <name evidence="5" type="ORF">BCM02_102697</name>
</gene>
<dbReference type="InterPro" id="IPR012292">
    <property type="entry name" value="Globin/Proto"/>
</dbReference>
<dbReference type="GO" id="GO:0019825">
    <property type="term" value="F:oxygen binding"/>
    <property type="evidence" value="ECO:0007669"/>
    <property type="project" value="InterPro"/>
</dbReference>
<dbReference type="InterPro" id="IPR009050">
    <property type="entry name" value="Globin-like_sf"/>
</dbReference>
<reference evidence="5 6" key="1">
    <citation type="submission" date="2019-07" db="EMBL/GenBank/DDBJ databases">
        <title>Genomic Encyclopedia of Type Strains, Phase III (KMG-III): the genomes of soil and plant-associated and newly described type strains.</title>
        <authorList>
            <person name="Whitman W."/>
        </authorList>
    </citation>
    <scope>NUCLEOTIDE SEQUENCE [LARGE SCALE GENOMIC DNA]</scope>
    <source>
        <strain evidence="5 6">BL24</strain>
    </source>
</reference>
<protein>
    <submittedName>
        <fullName evidence="5">Heme-based aerotactic transducer</fullName>
    </submittedName>
</protein>
<dbReference type="AlphaFoldDB" id="A0A5S5CID4"/>
<dbReference type="Pfam" id="PF11563">
    <property type="entry name" value="Protoglobin"/>
    <property type="match status" value="1"/>
</dbReference>
<dbReference type="InterPro" id="IPR004090">
    <property type="entry name" value="Chemotax_Me-accpt_rcpt"/>
</dbReference>
<dbReference type="SMART" id="SM00283">
    <property type="entry name" value="MA"/>
    <property type="match status" value="1"/>
</dbReference>
<evidence type="ECO:0000313" key="5">
    <source>
        <dbReference type="EMBL" id="TYP78120.1"/>
    </source>
</evidence>
<dbReference type="SUPFAM" id="SSF46458">
    <property type="entry name" value="Globin-like"/>
    <property type="match status" value="1"/>
</dbReference>
<dbReference type="InterPro" id="IPR039379">
    <property type="entry name" value="Protoglobin_sensor_dom"/>
</dbReference>
<dbReference type="CDD" id="cd11386">
    <property type="entry name" value="MCP_signal"/>
    <property type="match status" value="1"/>
</dbReference>
<dbReference type="GO" id="GO:0006935">
    <property type="term" value="P:chemotaxis"/>
    <property type="evidence" value="ECO:0007669"/>
    <property type="project" value="InterPro"/>
</dbReference>
<comment type="similarity">
    <text evidence="2">Belongs to the methyl-accepting chemotaxis (MCP) protein family.</text>
</comment>
<dbReference type="Gene3D" id="1.10.490.10">
    <property type="entry name" value="Globins"/>
    <property type="match status" value="1"/>
</dbReference>
<evidence type="ECO:0000256" key="1">
    <source>
        <dbReference type="ARBA" id="ARBA00023224"/>
    </source>
</evidence>
<keyword evidence="6" id="KW-1185">Reference proteome</keyword>
<dbReference type="PROSITE" id="PS50111">
    <property type="entry name" value="CHEMOTAXIS_TRANSDUC_2"/>
    <property type="match status" value="1"/>
</dbReference>
<dbReference type="Pfam" id="PF00015">
    <property type="entry name" value="MCPsignal"/>
    <property type="match status" value="1"/>
</dbReference>
<dbReference type="InterPro" id="IPR044398">
    <property type="entry name" value="Globin-sensor_dom"/>
</dbReference>
<dbReference type="EMBL" id="VNHS01000002">
    <property type="protein sequence ID" value="TYP78120.1"/>
    <property type="molecule type" value="Genomic_DNA"/>
</dbReference>
<comment type="caution">
    <text evidence="5">The sequence shown here is derived from an EMBL/GenBank/DDBJ whole genome shotgun (WGS) entry which is preliminary data.</text>
</comment>
<dbReference type="CDD" id="cd01068">
    <property type="entry name" value="globin_sensor"/>
    <property type="match status" value="1"/>
</dbReference>
<evidence type="ECO:0000259" key="4">
    <source>
        <dbReference type="PROSITE" id="PS50111"/>
    </source>
</evidence>
<evidence type="ECO:0000256" key="2">
    <source>
        <dbReference type="ARBA" id="ARBA00029447"/>
    </source>
</evidence>
<proteinExistence type="inferred from homology"/>
<dbReference type="RefSeq" id="WP_187434074.1">
    <property type="nucleotide sequence ID" value="NZ_VNHS01000002.1"/>
</dbReference>
<dbReference type="GO" id="GO:0004888">
    <property type="term" value="F:transmembrane signaling receptor activity"/>
    <property type="evidence" value="ECO:0007669"/>
    <property type="project" value="InterPro"/>
</dbReference>
<dbReference type="SUPFAM" id="SSF58104">
    <property type="entry name" value="Methyl-accepting chemotaxis protein (MCP) signaling domain"/>
    <property type="match status" value="1"/>
</dbReference>
<feature type="domain" description="Methyl-accepting transducer" evidence="4">
    <location>
        <begin position="207"/>
        <end position="433"/>
    </location>
</feature>
<dbReference type="PANTHER" id="PTHR32089:SF118">
    <property type="entry name" value="HEME-BASED AEROTACTIC TRANSDUCER HEMAT"/>
    <property type="match status" value="1"/>
</dbReference>
<keyword evidence="1 3" id="KW-0807">Transducer</keyword>
<dbReference type="PRINTS" id="PR00260">
    <property type="entry name" value="CHEMTRNSDUCR"/>
</dbReference>
<dbReference type="GO" id="GO:0007165">
    <property type="term" value="P:signal transduction"/>
    <property type="evidence" value="ECO:0007669"/>
    <property type="project" value="UniProtKB-KW"/>
</dbReference>
<dbReference type="GO" id="GO:0016020">
    <property type="term" value="C:membrane"/>
    <property type="evidence" value="ECO:0007669"/>
    <property type="project" value="InterPro"/>
</dbReference>